<proteinExistence type="predicted"/>
<dbReference type="SUPFAM" id="SSF55729">
    <property type="entry name" value="Acyl-CoA N-acyltransferases (Nat)"/>
    <property type="match status" value="1"/>
</dbReference>
<gene>
    <name evidence="1" type="ORF">COV59_03995</name>
</gene>
<comment type="caution">
    <text evidence="1">The sequence shown here is derived from an EMBL/GenBank/DDBJ whole genome shotgun (WGS) entry which is preliminary data.</text>
</comment>
<dbReference type="AlphaFoldDB" id="A0A2H0N6T5"/>
<sequence>MSFNLGQLPFYTPKQVYAHPLLNFEIEKTPVDTWIEKHIYENSHHIKEIVFSIDHISSKVIPWCVKYEIGNIVIHEHENPIAHLCVTPCGGIHLTILPDCYSNDREKKLIEKIQPTTLSIAQPTRELWENLQQQDYLLRTEMVRWYAKVGSAHNPWEYLPSKRAKKVRYYVKKSEGYHFEVLPMTVENFSAWLPIYEQEVAERPNGFSIFYPKIFLSANKLKDMKMIHIFDNEKQLVGGAVVNTWGGFGDIGTQPRKYTSFLLQAYKKDYRNSALAYRLAEEVMSIARSYGDKIYGYGGDFNFWGETIQPGLLSHKSILGMLPLPELQVEAFRIINQKMLQSYSKQGLYILALQENHSLVQKYFKQRETDLVYNFATLYAPPYKDLDILDEVPKIWTAYHFDQKHSSSISLPQHIQCIEIN</sequence>
<organism evidence="1 2">
    <name type="scientific">Candidatus Magasanikbacteria bacterium CG11_big_fil_rev_8_21_14_0_20_39_34</name>
    <dbReference type="NCBI Taxonomy" id="1974653"/>
    <lineage>
        <taxon>Bacteria</taxon>
        <taxon>Candidatus Magasanikiibacteriota</taxon>
    </lineage>
</organism>
<dbReference type="Gene3D" id="3.40.630.30">
    <property type="match status" value="1"/>
</dbReference>
<protein>
    <submittedName>
        <fullName evidence="1">Uncharacterized protein</fullName>
    </submittedName>
</protein>
<accession>A0A2H0N6T5</accession>
<evidence type="ECO:0000313" key="2">
    <source>
        <dbReference type="Proteomes" id="UP000229600"/>
    </source>
</evidence>
<dbReference type="Proteomes" id="UP000229600">
    <property type="component" value="Unassembled WGS sequence"/>
</dbReference>
<evidence type="ECO:0000313" key="1">
    <source>
        <dbReference type="EMBL" id="PIR03806.1"/>
    </source>
</evidence>
<name>A0A2H0N6T5_9BACT</name>
<reference evidence="1 2" key="1">
    <citation type="submission" date="2017-09" db="EMBL/GenBank/DDBJ databases">
        <title>Depth-based differentiation of microbial function through sediment-hosted aquifers and enrichment of novel symbionts in the deep terrestrial subsurface.</title>
        <authorList>
            <person name="Probst A.J."/>
            <person name="Ladd B."/>
            <person name="Jarett J.K."/>
            <person name="Geller-Mcgrath D.E."/>
            <person name="Sieber C.M."/>
            <person name="Emerson J.B."/>
            <person name="Anantharaman K."/>
            <person name="Thomas B.C."/>
            <person name="Malmstrom R."/>
            <person name="Stieglmeier M."/>
            <person name="Klingl A."/>
            <person name="Woyke T."/>
            <person name="Ryan C.M."/>
            <person name="Banfield J.F."/>
        </authorList>
    </citation>
    <scope>NUCLEOTIDE SEQUENCE [LARGE SCALE GENOMIC DNA]</scope>
    <source>
        <strain evidence="1">CG11_big_fil_rev_8_21_14_0_20_39_34</strain>
    </source>
</reference>
<dbReference type="EMBL" id="PCWN01000008">
    <property type="protein sequence ID" value="PIR03806.1"/>
    <property type="molecule type" value="Genomic_DNA"/>
</dbReference>
<dbReference type="InterPro" id="IPR016181">
    <property type="entry name" value="Acyl_CoA_acyltransferase"/>
</dbReference>